<dbReference type="CDD" id="cd11614">
    <property type="entry name" value="SAF_CpaB_FlgA_like"/>
    <property type="match status" value="1"/>
</dbReference>
<keyword evidence="2 4" id="KW-0732">Signal</keyword>
<feature type="chain" id="PRO_5045353620" evidence="4">
    <location>
        <begin position="18"/>
        <end position="317"/>
    </location>
</feature>
<keyword evidence="3" id="KW-0574">Periplasm</keyword>
<proteinExistence type="predicted"/>
<feature type="signal peptide" evidence="4">
    <location>
        <begin position="1"/>
        <end position="17"/>
    </location>
</feature>
<dbReference type="Gene3D" id="2.30.30.760">
    <property type="match status" value="1"/>
</dbReference>
<evidence type="ECO:0000256" key="4">
    <source>
        <dbReference type="SAM" id="SignalP"/>
    </source>
</evidence>
<dbReference type="Gene3D" id="3.90.1210.10">
    <property type="entry name" value="Antifreeze-like/N-acetylneuraminic acid synthase C-terminal domain"/>
    <property type="match status" value="1"/>
</dbReference>
<organism evidence="6 7">
    <name type="scientific">Craurococcus roseus</name>
    <dbReference type="NCBI Taxonomy" id="77585"/>
    <lineage>
        <taxon>Bacteria</taxon>
        <taxon>Pseudomonadati</taxon>
        <taxon>Pseudomonadota</taxon>
        <taxon>Alphaproteobacteria</taxon>
        <taxon>Acetobacterales</taxon>
        <taxon>Acetobacteraceae</taxon>
        <taxon>Craurococcus</taxon>
    </lineage>
</organism>
<evidence type="ECO:0000313" key="6">
    <source>
        <dbReference type="EMBL" id="GAA0567409.1"/>
    </source>
</evidence>
<keyword evidence="6" id="KW-0966">Cell projection</keyword>
<comment type="caution">
    <text evidence="6">The sequence shown here is derived from an EMBL/GenBank/DDBJ whole genome shotgun (WGS) entry which is preliminary data.</text>
</comment>
<gene>
    <name evidence="6" type="primary">flgA</name>
    <name evidence="6" type="ORF">GCM10009416_01790</name>
</gene>
<dbReference type="InterPro" id="IPR039246">
    <property type="entry name" value="Flagellar_FlgA"/>
</dbReference>
<keyword evidence="6" id="KW-0969">Cilium</keyword>
<evidence type="ECO:0000256" key="1">
    <source>
        <dbReference type="ARBA" id="ARBA00004418"/>
    </source>
</evidence>
<dbReference type="InterPro" id="IPR017585">
    <property type="entry name" value="SAF_FlgA"/>
</dbReference>
<dbReference type="EMBL" id="BAAAFZ010000003">
    <property type="protein sequence ID" value="GAA0567409.1"/>
    <property type="molecule type" value="Genomic_DNA"/>
</dbReference>
<evidence type="ECO:0000256" key="2">
    <source>
        <dbReference type="ARBA" id="ARBA00022729"/>
    </source>
</evidence>
<accession>A0ABN1EIP7</accession>
<evidence type="ECO:0000256" key="3">
    <source>
        <dbReference type="ARBA" id="ARBA00022764"/>
    </source>
</evidence>
<dbReference type="NCBIfam" id="TIGR03170">
    <property type="entry name" value="flgA_cterm"/>
    <property type="match status" value="1"/>
</dbReference>
<keyword evidence="6" id="KW-0282">Flagellum</keyword>
<dbReference type="RefSeq" id="WP_343893243.1">
    <property type="nucleotide sequence ID" value="NZ_BAAAFZ010000003.1"/>
</dbReference>
<reference evidence="6 7" key="1">
    <citation type="journal article" date="2019" name="Int. J. Syst. Evol. Microbiol.">
        <title>The Global Catalogue of Microorganisms (GCM) 10K type strain sequencing project: providing services to taxonomists for standard genome sequencing and annotation.</title>
        <authorList>
            <consortium name="The Broad Institute Genomics Platform"/>
            <consortium name="The Broad Institute Genome Sequencing Center for Infectious Disease"/>
            <person name="Wu L."/>
            <person name="Ma J."/>
        </authorList>
    </citation>
    <scope>NUCLEOTIDE SEQUENCE [LARGE SCALE GENOMIC DNA]</scope>
    <source>
        <strain evidence="6 7">JCM 9933</strain>
    </source>
</reference>
<feature type="domain" description="SAF" evidence="5">
    <location>
        <begin position="181"/>
        <end position="243"/>
    </location>
</feature>
<dbReference type="InterPro" id="IPR013974">
    <property type="entry name" value="SAF"/>
</dbReference>
<dbReference type="SMART" id="SM00858">
    <property type="entry name" value="SAF"/>
    <property type="match status" value="1"/>
</dbReference>
<dbReference type="Pfam" id="PF13144">
    <property type="entry name" value="ChapFlgA"/>
    <property type="match status" value="1"/>
</dbReference>
<protein>
    <submittedName>
        <fullName evidence="6">Flagellar basal body P-ring formation chaperone FlgA</fullName>
    </submittedName>
</protein>
<evidence type="ECO:0000313" key="7">
    <source>
        <dbReference type="Proteomes" id="UP001501588"/>
    </source>
</evidence>
<comment type="subcellular location">
    <subcellularLocation>
        <location evidence="1">Periplasm</location>
    </subcellularLocation>
</comment>
<keyword evidence="7" id="KW-1185">Reference proteome</keyword>
<name>A0ABN1EIP7_9PROT</name>
<evidence type="ECO:0000259" key="5">
    <source>
        <dbReference type="SMART" id="SM00858"/>
    </source>
</evidence>
<dbReference type="Proteomes" id="UP001501588">
    <property type="component" value="Unassembled WGS sequence"/>
</dbReference>
<dbReference type="PANTHER" id="PTHR36307:SF1">
    <property type="entry name" value="FLAGELLA BASAL BODY P-RING FORMATION PROTEIN FLGA"/>
    <property type="match status" value="1"/>
</dbReference>
<dbReference type="PANTHER" id="PTHR36307">
    <property type="entry name" value="FLAGELLA BASAL BODY P-RING FORMATION PROTEIN FLGA"/>
    <property type="match status" value="1"/>
</dbReference>
<sequence>MRALFALFAFLAPLAPAAAQEMAAPRPLSVVEEPVLRLGDVFENAGPKAGQAIGAAPAPGRRLVLDTAQLSALARAHGLPWRPLSAHERTVVERPGRAVPREEIDAALRADLSRLGLDPDSELDLGPLLPPVVPSAALAQVSAENTALDAATGRFSSTLVVLAGGMPTARMRLSGRAVPTRPAVVATRRIGLGEVVGAGDARLVRLRAERVRPGTAERLDEVVGQRLRRPMAAEMPFAAADLAPPPLVEKNAPVALVLEAPGLSLSVQGRALESAPRGAVVSVMNLASRSVVEGEVVGTGRVRVLMGSTPTVAASAR</sequence>